<dbReference type="Proteomes" id="UP000765509">
    <property type="component" value="Unassembled WGS sequence"/>
</dbReference>
<comment type="caution">
    <text evidence="1">The sequence shown here is derived from an EMBL/GenBank/DDBJ whole genome shotgun (WGS) entry which is preliminary data.</text>
</comment>
<protein>
    <recommendedName>
        <fullName evidence="3">Reverse transcriptase Ty1/copia-type domain-containing protein</fullName>
    </recommendedName>
</protein>
<name>A0A9Q3BKT0_9BASI</name>
<evidence type="ECO:0000313" key="2">
    <source>
        <dbReference type="Proteomes" id="UP000765509"/>
    </source>
</evidence>
<keyword evidence="2" id="KW-1185">Reference proteome</keyword>
<proteinExistence type="predicted"/>
<sequence length="156" mass="17324">MSGGWLLWEPASKRLIQSASVRFPRFQSSGVTGAGCEKGSLSHIANTAILGQVPTEKYFEDENTAIDTLPATKDITIPKHLGQAFSGPLSQEWRKTCEAKLEQMALRDVWEAVNKDSAMKTIKHCWVFDVKRHADGTVKKFKACLVAWGGLHLLRL</sequence>
<evidence type="ECO:0008006" key="3">
    <source>
        <dbReference type="Google" id="ProtNLM"/>
    </source>
</evidence>
<organism evidence="1 2">
    <name type="scientific">Austropuccinia psidii MF-1</name>
    <dbReference type="NCBI Taxonomy" id="1389203"/>
    <lineage>
        <taxon>Eukaryota</taxon>
        <taxon>Fungi</taxon>
        <taxon>Dikarya</taxon>
        <taxon>Basidiomycota</taxon>
        <taxon>Pucciniomycotina</taxon>
        <taxon>Pucciniomycetes</taxon>
        <taxon>Pucciniales</taxon>
        <taxon>Sphaerophragmiaceae</taxon>
        <taxon>Austropuccinia</taxon>
    </lineage>
</organism>
<dbReference type="EMBL" id="AVOT02001466">
    <property type="protein sequence ID" value="MBW0467028.1"/>
    <property type="molecule type" value="Genomic_DNA"/>
</dbReference>
<gene>
    <name evidence="1" type="ORF">O181_006743</name>
</gene>
<evidence type="ECO:0000313" key="1">
    <source>
        <dbReference type="EMBL" id="MBW0467028.1"/>
    </source>
</evidence>
<dbReference type="AlphaFoldDB" id="A0A9Q3BKT0"/>
<accession>A0A9Q3BKT0</accession>
<reference evidence="1" key="1">
    <citation type="submission" date="2021-03" db="EMBL/GenBank/DDBJ databases">
        <title>Draft genome sequence of rust myrtle Austropuccinia psidii MF-1, a brazilian biotype.</title>
        <authorList>
            <person name="Quecine M.C."/>
            <person name="Pachon D.M.R."/>
            <person name="Bonatelli M.L."/>
            <person name="Correr F.H."/>
            <person name="Franceschini L.M."/>
            <person name="Leite T.F."/>
            <person name="Margarido G.R.A."/>
            <person name="Almeida C.A."/>
            <person name="Ferrarezi J.A."/>
            <person name="Labate C.A."/>
        </authorList>
    </citation>
    <scope>NUCLEOTIDE SEQUENCE</scope>
    <source>
        <strain evidence="1">MF-1</strain>
    </source>
</reference>